<evidence type="ECO:0000313" key="2">
    <source>
        <dbReference type="Proteomes" id="UP000271678"/>
    </source>
</evidence>
<sequence>MRTLLVIHHSPTPRLLSLLDAVLEGARHPDLPPVDVQVVEALAVTVDDFLAADGYLLGTPANFGYMSGAMKHAFDSTYDDTRGRISRQPYSFWIHGRSDTTGARRSLESIATGLEWRLAAAPVEILRVESAEQRDALTELGGTMAALVADLDA</sequence>
<comment type="caution">
    <text evidence="1">The sequence shown here is derived from an EMBL/GenBank/DDBJ whole genome shotgun (WGS) entry which is preliminary data.</text>
</comment>
<dbReference type="InterPro" id="IPR029039">
    <property type="entry name" value="Flavoprotein-like_sf"/>
</dbReference>
<dbReference type="Proteomes" id="UP000271678">
    <property type="component" value="Unassembled WGS sequence"/>
</dbReference>
<dbReference type="OrthoDB" id="5736081at2"/>
<dbReference type="EMBL" id="RJJQ01000001">
    <property type="protein sequence ID" value="RNI25100.1"/>
    <property type="molecule type" value="Genomic_DNA"/>
</dbReference>
<evidence type="ECO:0000313" key="1">
    <source>
        <dbReference type="EMBL" id="RNI25100.1"/>
    </source>
</evidence>
<gene>
    <name evidence="1" type="ORF">EFY87_00125</name>
</gene>
<dbReference type="SUPFAM" id="SSF52218">
    <property type="entry name" value="Flavoproteins"/>
    <property type="match status" value="1"/>
</dbReference>
<reference evidence="1 2" key="1">
    <citation type="submission" date="2018-11" db="EMBL/GenBank/DDBJ databases">
        <title>Draft genome of Simplicispira Flexivirga sp. BO-16.</title>
        <authorList>
            <person name="Im W.T."/>
        </authorList>
    </citation>
    <scope>NUCLEOTIDE SEQUENCE [LARGE SCALE GENOMIC DNA]</scope>
    <source>
        <strain evidence="1 2">BO-16</strain>
    </source>
</reference>
<dbReference type="Gene3D" id="3.40.50.360">
    <property type="match status" value="1"/>
</dbReference>
<organism evidence="1 2">
    <name type="scientific">Flexivirga caeni</name>
    <dbReference type="NCBI Taxonomy" id="2294115"/>
    <lineage>
        <taxon>Bacteria</taxon>
        <taxon>Bacillati</taxon>
        <taxon>Actinomycetota</taxon>
        <taxon>Actinomycetes</taxon>
        <taxon>Micrococcales</taxon>
        <taxon>Dermacoccaceae</taxon>
        <taxon>Flexivirga</taxon>
    </lineage>
</organism>
<keyword evidence="2" id="KW-1185">Reference proteome</keyword>
<proteinExistence type="predicted"/>
<name>A0A3M9MHP8_9MICO</name>
<accession>A0A3M9MHP8</accession>
<dbReference type="RefSeq" id="WP_123269293.1">
    <property type="nucleotide sequence ID" value="NZ_RJJQ01000001.1"/>
</dbReference>
<dbReference type="AlphaFoldDB" id="A0A3M9MHP8"/>
<protein>
    <submittedName>
        <fullName evidence="1">Flavodoxin</fullName>
    </submittedName>
</protein>